<feature type="transmembrane region" description="Helical" evidence="3">
    <location>
        <begin position="199"/>
        <end position="221"/>
    </location>
</feature>
<feature type="region of interest" description="Disordered" evidence="2">
    <location>
        <begin position="656"/>
        <end position="698"/>
    </location>
</feature>
<dbReference type="AlphaFoldDB" id="A0A0V8RY64"/>
<evidence type="ECO:0000256" key="2">
    <source>
        <dbReference type="SAM" id="MobiDB-lite"/>
    </source>
</evidence>
<name>A0A0V8RY64_9ACTO</name>
<dbReference type="EMBL" id="LLVT01000001">
    <property type="protein sequence ID" value="KSW13017.1"/>
    <property type="molecule type" value="Genomic_DNA"/>
</dbReference>
<feature type="region of interest" description="Disordered" evidence="2">
    <location>
        <begin position="171"/>
        <end position="194"/>
    </location>
</feature>
<feature type="compositionally biased region" description="Low complexity" evidence="2">
    <location>
        <begin position="677"/>
        <end position="698"/>
    </location>
</feature>
<dbReference type="Gene3D" id="3.10.310.50">
    <property type="match status" value="1"/>
</dbReference>
<sequence>MVYVDLFATSQEDPVTRIRRFSLIAVLTAILLALGLPALAASPMSISDSVTDPDGWLASADRSTIESATSRAASSGKPVKVVLVANFSGTDAASWCKQTAERSSLANGTVVYVIAYSQRRDAACSYNGPSGTSLQNAVRASEAQLTPNPLTSSAVANGVDAFVNTYVNSSYNSSSTGSSSTSSSPSRSSSSSSDDTSSLFGMFVMFLLLVGGVIAVAIGVARSSRRNRVAALQAAQVDAESAARAAQEANRQLLSADEQVRTATDELNYARAQFGLSSTDEFARAIEAGKAAVSRGFSAQGQMNSATLPAEQLRLATAIMQDLGANMNPLSAIQASFATKRAEQASLPERIAEARERLAEELADLERAKSELASISALYPAQMLASLQDNPDQASALLTSARTAIDTAEASASTDRAHAASALDTALRALTMANHQTDAIFSAKSDLDAIRDRLVAAISSISSDITDVNELHTDPAVFNPLVADAHAAIAEAQAALANTGDPLAALEHLRMSEATLDAALEPLRTKEEAYEKAYTAAEAQISLAESAVAQAQRYVQGRRGAIDLELRSTLNNAESALSTAQRSLEDDPEAASTHAMNARALADSVMATPIQNFGGSWGQPTTGNGSYTGSSLGDFLLWSTLFSNSGSHHRDDFDPFHSGSSSSGSGWSFASGGGSDWGSSSSSSDWGSGGWSSASGSF</sequence>
<reference evidence="4 5" key="1">
    <citation type="submission" date="2015-10" db="EMBL/GenBank/DDBJ databases">
        <title>Draft Genome of Actinomyces odontolyticus subsp. actinosynbacter strain XH001.</title>
        <authorList>
            <person name="Mclean J.S."/>
            <person name="He X."/>
        </authorList>
    </citation>
    <scope>NUCLEOTIDE SEQUENCE [LARGE SCALE GENOMIC DNA]</scope>
    <source>
        <strain evidence="4 5">XH001</strain>
    </source>
</reference>
<dbReference type="OrthoDB" id="3260968at2"/>
<protein>
    <recommendedName>
        <fullName evidence="6">TPM domain-containing protein</fullName>
    </recommendedName>
</protein>
<dbReference type="RefSeq" id="WP_060565806.1">
    <property type="nucleotide sequence ID" value="NZ_CP040006.1"/>
</dbReference>
<feature type="coiled-coil region" evidence="1">
    <location>
        <begin position="232"/>
        <end position="266"/>
    </location>
</feature>
<proteinExistence type="predicted"/>
<keyword evidence="1" id="KW-0175">Coiled coil</keyword>
<feature type="transmembrane region" description="Helical" evidence="3">
    <location>
        <begin position="21"/>
        <end position="40"/>
    </location>
</feature>
<organism evidence="4 5">
    <name type="scientific">Schaalia odontolytica</name>
    <dbReference type="NCBI Taxonomy" id="1660"/>
    <lineage>
        <taxon>Bacteria</taxon>
        <taxon>Bacillati</taxon>
        <taxon>Actinomycetota</taxon>
        <taxon>Actinomycetes</taxon>
        <taxon>Actinomycetales</taxon>
        <taxon>Actinomycetaceae</taxon>
        <taxon>Schaalia</taxon>
    </lineage>
</organism>
<keyword evidence="3" id="KW-0472">Membrane</keyword>
<dbReference type="Proteomes" id="UP000054686">
    <property type="component" value="Unassembled WGS sequence"/>
</dbReference>
<evidence type="ECO:0000256" key="1">
    <source>
        <dbReference type="SAM" id="Coils"/>
    </source>
</evidence>
<evidence type="ECO:0000313" key="4">
    <source>
        <dbReference type="EMBL" id="KSW13017.1"/>
    </source>
</evidence>
<feature type="coiled-coil region" evidence="1">
    <location>
        <begin position="351"/>
        <end position="378"/>
    </location>
</feature>
<accession>A0A0V8RY64</accession>
<evidence type="ECO:0000256" key="3">
    <source>
        <dbReference type="SAM" id="Phobius"/>
    </source>
</evidence>
<gene>
    <name evidence="4" type="ORF">APY09_01230</name>
</gene>
<evidence type="ECO:0000313" key="5">
    <source>
        <dbReference type="Proteomes" id="UP000054686"/>
    </source>
</evidence>
<evidence type="ECO:0008006" key="6">
    <source>
        <dbReference type="Google" id="ProtNLM"/>
    </source>
</evidence>
<comment type="caution">
    <text evidence="4">The sequence shown here is derived from an EMBL/GenBank/DDBJ whole genome shotgun (WGS) entry which is preliminary data.</text>
</comment>
<keyword evidence="3" id="KW-1133">Transmembrane helix</keyword>
<feature type="compositionally biased region" description="Low complexity" evidence="2">
    <location>
        <begin position="658"/>
        <end position="670"/>
    </location>
</feature>
<keyword evidence="3" id="KW-0812">Transmembrane</keyword>